<dbReference type="InterPro" id="IPR036388">
    <property type="entry name" value="WH-like_DNA-bd_sf"/>
</dbReference>
<dbReference type="Pfam" id="PF07848">
    <property type="entry name" value="PaaX"/>
    <property type="match status" value="1"/>
</dbReference>
<reference evidence="2 3" key="1">
    <citation type="journal article" date="2016" name="BMC Genomics">
        <title>Genomic analysis of the nitrate-respiring Sphingopyxis granuli (formerly Sphingomonas macrogoltabida) strain TFA.</title>
        <authorList>
            <person name="Garcia-Romero I."/>
            <person name="Perez-Pulido A.J."/>
            <person name="Gonzalez-Flores Y.E."/>
            <person name="Reyes-Ramirez F."/>
            <person name="Santero E."/>
            <person name="Floriano B."/>
        </authorList>
    </citation>
    <scope>NUCLEOTIDE SEQUENCE [LARGE SCALE GENOMIC DNA]</scope>
    <source>
        <strain evidence="2 3">TFA</strain>
    </source>
</reference>
<dbReference type="GO" id="GO:0006351">
    <property type="term" value="P:DNA-templated transcription"/>
    <property type="evidence" value="ECO:0007669"/>
    <property type="project" value="TreeGrafter"/>
</dbReference>
<evidence type="ECO:0000259" key="1">
    <source>
        <dbReference type="Pfam" id="PF07848"/>
    </source>
</evidence>
<feature type="domain" description="Transcriptional repressor PaaX-like N-terminal" evidence="1">
    <location>
        <begin position="28"/>
        <end position="72"/>
    </location>
</feature>
<dbReference type="EMBL" id="CP012199">
    <property type="protein sequence ID" value="AMG73812.1"/>
    <property type="molecule type" value="Genomic_DNA"/>
</dbReference>
<dbReference type="PANTHER" id="PTHR30319">
    <property type="entry name" value="PHENYLACETIC ACID REGULATOR-RELATED TRANSCRIPTIONAL REPRESSOR"/>
    <property type="match status" value="1"/>
</dbReference>
<dbReference type="Gene3D" id="1.10.10.10">
    <property type="entry name" value="Winged helix-like DNA-binding domain superfamily/Winged helix DNA-binding domain"/>
    <property type="match status" value="1"/>
</dbReference>
<dbReference type="Proteomes" id="UP000058599">
    <property type="component" value="Chromosome"/>
</dbReference>
<protein>
    <recommendedName>
        <fullName evidence="1">Transcriptional repressor PaaX-like N-terminal domain-containing protein</fullName>
    </recommendedName>
</protein>
<keyword evidence="3" id="KW-1185">Reference proteome</keyword>
<dbReference type="RefSeq" id="WP_237233895.1">
    <property type="nucleotide sequence ID" value="NZ_CP012199.1"/>
</dbReference>
<evidence type="ECO:0000313" key="3">
    <source>
        <dbReference type="Proteomes" id="UP000058599"/>
    </source>
</evidence>
<dbReference type="Gene3D" id="3.30.70.2650">
    <property type="match status" value="1"/>
</dbReference>
<proteinExistence type="predicted"/>
<dbReference type="KEGG" id="sgi:SGRAN_1423"/>
<organism evidence="2 3">
    <name type="scientific">Sphingopyxis granuli</name>
    <dbReference type="NCBI Taxonomy" id="267128"/>
    <lineage>
        <taxon>Bacteria</taxon>
        <taxon>Pseudomonadati</taxon>
        <taxon>Pseudomonadota</taxon>
        <taxon>Alphaproteobacteria</taxon>
        <taxon>Sphingomonadales</taxon>
        <taxon>Sphingomonadaceae</taxon>
        <taxon>Sphingopyxis</taxon>
    </lineage>
</organism>
<accession>A0AA86GJC0</accession>
<gene>
    <name evidence="2" type="ORF">SGRAN_1423</name>
</gene>
<name>A0AA86GJC0_9SPHN</name>
<dbReference type="AlphaFoldDB" id="A0AA86GJC0"/>
<evidence type="ECO:0000313" key="2">
    <source>
        <dbReference type="EMBL" id="AMG73812.1"/>
    </source>
</evidence>
<dbReference type="InterPro" id="IPR012906">
    <property type="entry name" value="PaaX-like_N"/>
</dbReference>
<dbReference type="PANTHER" id="PTHR30319:SF1">
    <property type="entry name" value="TRANSCRIPTIONAL REPRESSOR PAAX"/>
    <property type="match status" value="1"/>
</dbReference>
<sequence>MDAERNIIIADDGTMSARMLILDLLDTGEPPAFSVGELVRAGAAFGIEAPGIRTALTRLKAEDRVRAIARGRYTIGSGGAPLQQRILGWRTRLDLRRAWGGGWLLAIAGPLERADRTAWRRTLRALDLEGFAEAETNVWARPDNLEGCAEGARQRLATLDAAASLCVVEAAGLDAGRAERFPTLWPADARRAAYLELAGALDRSGVRIDAMPLPAAAAETLLLGRQAIRAIMRDPLLPDAFGPADGLSRLIAAMNRYDRVGKAIWQAYLRG</sequence>